<sequence>MDHFPMYIFGRSIVRPPVHFNCTFQELLRKQPPPLHSVSVCDLKLLR</sequence>
<gene>
    <name evidence="1" type="ORF">KC19_3G222800</name>
</gene>
<reference evidence="1" key="1">
    <citation type="submission" date="2020-06" db="EMBL/GenBank/DDBJ databases">
        <title>WGS assembly of Ceratodon purpureus strain R40.</title>
        <authorList>
            <person name="Carey S.B."/>
            <person name="Jenkins J."/>
            <person name="Shu S."/>
            <person name="Lovell J.T."/>
            <person name="Sreedasyam A."/>
            <person name="Maumus F."/>
            <person name="Tiley G.P."/>
            <person name="Fernandez-Pozo N."/>
            <person name="Barry K."/>
            <person name="Chen C."/>
            <person name="Wang M."/>
            <person name="Lipzen A."/>
            <person name="Daum C."/>
            <person name="Saski C.A."/>
            <person name="Payton A.C."/>
            <person name="Mcbreen J.C."/>
            <person name="Conrad R.E."/>
            <person name="Kollar L.M."/>
            <person name="Olsson S."/>
            <person name="Huttunen S."/>
            <person name="Landis J.B."/>
            <person name="Wickett N.J."/>
            <person name="Johnson M.G."/>
            <person name="Rensing S.A."/>
            <person name="Grimwood J."/>
            <person name="Schmutz J."/>
            <person name="Mcdaniel S.F."/>
        </authorList>
    </citation>
    <scope>NUCLEOTIDE SEQUENCE</scope>
    <source>
        <strain evidence="1">R40</strain>
    </source>
</reference>
<organism evidence="1 2">
    <name type="scientific">Ceratodon purpureus</name>
    <name type="common">Fire moss</name>
    <name type="synonym">Dicranum purpureum</name>
    <dbReference type="NCBI Taxonomy" id="3225"/>
    <lineage>
        <taxon>Eukaryota</taxon>
        <taxon>Viridiplantae</taxon>
        <taxon>Streptophyta</taxon>
        <taxon>Embryophyta</taxon>
        <taxon>Bryophyta</taxon>
        <taxon>Bryophytina</taxon>
        <taxon>Bryopsida</taxon>
        <taxon>Dicranidae</taxon>
        <taxon>Pseudoditrichales</taxon>
        <taxon>Ditrichaceae</taxon>
        <taxon>Ceratodon</taxon>
    </lineage>
</organism>
<name>A0A8T0IP48_CERPU</name>
<accession>A0A8T0IP48</accession>
<evidence type="ECO:0000313" key="2">
    <source>
        <dbReference type="Proteomes" id="UP000822688"/>
    </source>
</evidence>
<protein>
    <submittedName>
        <fullName evidence="1">Uncharacterized protein</fullName>
    </submittedName>
</protein>
<comment type="caution">
    <text evidence="1">The sequence shown here is derived from an EMBL/GenBank/DDBJ whole genome shotgun (WGS) entry which is preliminary data.</text>
</comment>
<proteinExistence type="predicted"/>
<keyword evidence="2" id="KW-1185">Reference proteome</keyword>
<dbReference type="AlphaFoldDB" id="A0A8T0IP48"/>
<dbReference type="Proteomes" id="UP000822688">
    <property type="component" value="Chromosome 3"/>
</dbReference>
<dbReference type="EMBL" id="CM026423">
    <property type="protein sequence ID" value="KAG0584616.1"/>
    <property type="molecule type" value="Genomic_DNA"/>
</dbReference>
<evidence type="ECO:0000313" key="1">
    <source>
        <dbReference type="EMBL" id="KAG0584616.1"/>
    </source>
</evidence>